<organism evidence="1 2">
    <name type="scientific">Sphingobacterium lactis</name>
    <dbReference type="NCBI Taxonomy" id="797291"/>
    <lineage>
        <taxon>Bacteria</taxon>
        <taxon>Pseudomonadati</taxon>
        <taxon>Bacteroidota</taxon>
        <taxon>Sphingobacteriia</taxon>
        <taxon>Sphingobacteriales</taxon>
        <taxon>Sphingobacteriaceae</taxon>
        <taxon>Sphingobacterium</taxon>
    </lineage>
</organism>
<proteinExistence type="predicted"/>
<evidence type="ECO:0000313" key="2">
    <source>
        <dbReference type="Proteomes" id="UP000236731"/>
    </source>
</evidence>
<accession>A0A1H6B5Q4</accession>
<protein>
    <submittedName>
        <fullName evidence="1">Uncharacterized protein</fullName>
    </submittedName>
</protein>
<reference evidence="2" key="1">
    <citation type="submission" date="2016-10" db="EMBL/GenBank/DDBJ databases">
        <authorList>
            <person name="Varghese N."/>
            <person name="Submissions S."/>
        </authorList>
    </citation>
    <scope>NUCLEOTIDE SEQUENCE [LARGE SCALE GENOMIC DNA]</scope>
    <source>
        <strain evidence="2">DSM 22361</strain>
    </source>
</reference>
<evidence type="ECO:0000313" key="1">
    <source>
        <dbReference type="EMBL" id="SEG55874.1"/>
    </source>
</evidence>
<name>A0A1H6B5Q4_9SPHI</name>
<dbReference type="PROSITE" id="PS51257">
    <property type="entry name" value="PROKAR_LIPOPROTEIN"/>
    <property type="match status" value="1"/>
</dbReference>
<gene>
    <name evidence="1" type="ORF">SAMN05421877_109176</name>
</gene>
<dbReference type="AlphaFoldDB" id="A0A1H6B5Q4"/>
<dbReference type="RefSeq" id="WP_103907076.1">
    <property type="nucleotide sequence ID" value="NZ_CP049246.1"/>
</dbReference>
<keyword evidence="2" id="KW-1185">Reference proteome</keyword>
<dbReference type="EMBL" id="FNUT01000009">
    <property type="protein sequence ID" value="SEG55874.1"/>
    <property type="molecule type" value="Genomic_DNA"/>
</dbReference>
<dbReference type="Proteomes" id="UP000236731">
    <property type="component" value="Unassembled WGS sequence"/>
</dbReference>
<sequence>MKYSLYFFLIFLGSCKPEPYKPTTNEFLYNNKTNYTVDLIRYITINGSANSYSYGYKINKGESIRINQQQEEFLLASVLDSVEIIFDNTKKVVFRKNDEQSNPNLWDVSPVRTSSYTLQENDEVASYIIDNKIFDLAK</sequence>